<name>A0ABD1Z250_9MARC</name>
<accession>A0ABD1Z250</accession>
<evidence type="ECO:0000313" key="3">
    <source>
        <dbReference type="Proteomes" id="UP001605036"/>
    </source>
</evidence>
<feature type="compositionally biased region" description="Basic and acidic residues" evidence="1">
    <location>
        <begin position="65"/>
        <end position="74"/>
    </location>
</feature>
<feature type="region of interest" description="Disordered" evidence="1">
    <location>
        <begin position="39"/>
        <end position="92"/>
    </location>
</feature>
<sequence>MLGQYNAAISTLRNMAITTVQQVKTLLLLEELEMKHGRFEGSALFTNNRRDGFKGRGRGQSTSRPDQRDTNNKGKEKKKPPRPCPVCKKGYH</sequence>
<dbReference type="Proteomes" id="UP001605036">
    <property type="component" value="Unassembled WGS sequence"/>
</dbReference>
<protein>
    <submittedName>
        <fullName evidence="2">Uncharacterized protein</fullName>
    </submittedName>
</protein>
<dbReference type="EMBL" id="JBHFFA010000003">
    <property type="protein sequence ID" value="KAL2636159.1"/>
    <property type="molecule type" value="Genomic_DNA"/>
</dbReference>
<proteinExistence type="predicted"/>
<comment type="caution">
    <text evidence="2">The sequence shown here is derived from an EMBL/GenBank/DDBJ whole genome shotgun (WGS) entry which is preliminary data.</text>
</comment>
<reference evidence="2 3" key="1">
    <citation type="submission" date="2024-09" db="EMBL/GenBank/DDBJ databases">
        <title>Chromosome-scale assembly of Riccia fluitans.</title>
        <authorList>
            <person name="Paukszto L."/>
            <person name="Sawicki J."/>
            <person name="Karawczyk K."/>
            <person name="Piernik-Szablinska J."/>
            <person name="Szczecinska M."/>
            <person name="Mazdziarz M."/>
        </authorList>
    </citation>
    <scope>NUCLEOTIDE SEQUENCE [LARGE SCALE GENOMIC DNA]</scope>
    <source>
        <strain evidence="2">Rf_01</strain>
        <tissue evidence="2">Aerial parts of the thallus</tissue>
    </source>
</reference>
<organism evidence="2 3">
    <name type="scientific">Riccia fluitans</name>
    <dbReference type="NCBI Taxonomy" id="41844"/>
    <lineage>
        <taxon>Eukaryota</taxon>
        <taxon>Viridiplantae</taxon>
        <taxon>Streptophyta</taxon>
        <taxon>Embryophyta</taxon>
        <taxon>Marchantiophyta</taxon>
        <taxon>Marchantiopsida</taxon>
        <taxon>Marchantiidae</taxon>
        <taxon>Marchantiales</taxon>
        <taxon>Ricciaceae</taxon>
        <taxon>Riccia</taxon>
    </lineage>
</organism>
<keyword evidence="3" id="KW-1185">Reference proteome</keyword>
<evidence type="ECO:0000313" key="2">
    <source>
        <dbReference type="EMBL" id="KAL2636159.1"/>
    </source>
</evidence>
<dbReference type="AlphaFoldDB" id="A0ABD1Z250"/>
<evidence type="ECO:0000256" key="1">
    <source>
        <dbReference type="SAM" id="MobiDB-lite"/>
    </source>
</evidence>
<gene>
    <name evidence="2" type="ORF">R1flu_007638</name>
</gene>